<accession>A0A0E9UFX4</accession>
<evidence type="ECO:0000256" key="1">
    <source>
        <dbReference type="SAM" id="Phobius"/>
    </source>
</evidence>
<feature type="transmembrane region" description="Helical" evidence="1">
    <location>
        <begin position="12"/>
        <end position="32"/>
    </location>
</feature>
<keyword evidence="1" id="KW-0812">Transmembrane</keyword>
<protein>
    <submittedName>
        <fullName evidence="2">Uncharacterized protein</fullName>
    </submittedName>
</protein>
<keyword evidence="1" id="KW-0472">Membrane</keyword>
<proteinExistence type="predicted"/>
<evidence type="ECO:0000313" key="2">
    <source>
        <dbReference type="EMBL" id="JAH63818.1"/>
    </source>
</evidence>
<dbReference type="EMBL" id="GBXM01044759">
    <property type="protein sequence ID" value="JAH63818.1"/>
    <property type="molecule type" value="Transcribed_RNA"/>
</dbReference>
<reference evidence="2" key="1">
    <citation type="submission" date="2014-11" db="EMBL/GenBank/DDBJ databases">
        <authorList>
            <person name="Amaro Gonzalez C."/>
        </authorList>
    </citation>
    <scope>NUCLEOTIDE SEQUENCE</scope>
</reference>
<sequence>MLPSKRSYKVFFLIFCFFYFNSGQLLTFSLLISDLVIHYSVNYIAV</sequence>
<reference evidence="2" key="2">
    <citation type="journal article" date="2015" name="Fish Shellfish Immunol.">
        <title>Early steps in the European eel (Anguilla anguilla)-Vibrio vulnificus interaction in the gills: Role of the RtxA13 toxin.</title>
        <authorList>
            <person name="Callol A."/>
            <person name="Pajuelo D."/>
            <person name="Ebbesson L."/>
            <person name="Teles M."/>
            <person name="MacKenzie S."/>
            <person name="Amaro C."/>
        </authorList>
    </citation>
    <scope>NUCLEOTIDE SEQUENCE</scope>
</reference>
<organism evidence="2">
    <name type="scientific">Anguilla anguilla</name>
    <name type="common">European freshwater eel</name>
    <name type="synonym">Muraena anguilla</name>
    <dbReference type="NCBI Taxonomy" id="7936"/>
    <lineage>
        <taxon>Eukaryota</taxon>
        <taxon>Metazoa</taxon>
        <taxon>Chordata</taxon>
        <taxon>Craniata</taxon>
        <taxon>Vertebrata</taxon>
        <taxon>Euteleostomi</taxon>
        <taxon>Actinopterygii</taxon>
        <taxon>Neopterygii</taxon>
        <taxon>Teleostei</taxon>
        <taxon>Anguilliformes</taxon>
        <taxon>Anguillidae</taxon>
        <taxon>Anguilla</taxon>
    </lineage>
</organism>
<dbReference type="AlphaFoldDB" id="A0A0E9UFX4"/>
<keyword evidence="1" id="KW-1133">Transmembrane helix</keyword>
<name>A0A0E9UFX4_ANGAN</name>